<gene>
    <name evidence="3" type="ORF">LKMONMHP_0146</name>
</gene>
<evidence type="ECO:0000256" key="2">
    <source>
        <dbReference type="SAM" id="SignalP"/>
    </source>
</evidence>
<accession>A0ABQ4T4Z5</accession>
<dbReference type="RefSeq" id="WP_238309268.1">
    <property type="nucleotide sequence ID" value="NZ_BPQV01000001.1"/>
</dbReference>
<organism evidence="3 4">
    <name type="scientific">Methylobacterium organophilum</name>
    <dbReference type="NCBI Taxonomy" id="410"/>
    <lineage>
        <taxon>Bacteria</taxon>
        <taxon>Pseudomonadati</taxon>
        <taxon>Pseudomonadota</taxon>
        <taxon>Alphaproteobacteria</taxon>
        <taxon>Hyphomicrobiales</taxon>
        <taxon>Methylobacteriaceae</taxon>
        <taxon>Methylobacterium</taxon>
    </lineage>
</organism>
<proteinExistence type="predicted"/>
<protein>
    <submittedName>
        <fullName evidence="3">Uncharacterized protein</fullName>
    </submittedName>
</protein>
<keyword evidence="2" id="KW-0732">Signal</keyword>
<evidence type="ECO:0000313" key="3">
    <source>
        <dbReference type="EMBL" id="GJE25311.1"/>
    </source>
</evidence>
<dbReference type="Proteomes" id="UP001055156">
    <property type="component" value="Unassembled WGS sequence"/>
</dbReference>
<evidence type="ECO:0000313" key="4">
    <source>
        <dbReference type="Proteomes" id="UP001055156"/>
    </source>
</evidence>
<sequence length="88" mass="9328">MPRRRTLAAASGLCLLGFGAGDAWAQGMPGLAGSTVGLPANPFASNYPSEPPPAMRPAPRERVIVRRSHRQRGVAQEAPLPPAEVPYR</sequence>
<reference evidence="3" key="2">
    <citation type="submission" date="2021-08" db="EMBL/GenBank/DDBJ databases">
        <authorList>
            <person name="Tani A."/>
            <person name="Ola A."/>
            <person name="Ogura Y."/>
            <person name="Katsura K."/>
            <person name="Hayashi T."/>
        </authorList>
    </citation>
    <scope>NUCLEOTIDE SEQUENCE</scope>
    <source>
        <strain evidence="3">NBRC 15689</strain>
    </source>
</reference>
<evidence type="ECO:0000256" key="1">
    <source>
        <dbReference type="SAM" id="MobiDB-lite"/>
    </source>
</evidence>
<comment type="caution">
    <text evidence="3">The sequence shown here is derived from an EMBL/GenBank/DDBJ whole genome shotgun (WGS) entry which is preliminary data.</text>
</comment>
<feature type="region of interest" description="Disordered" evidence="1">
    <location>
        <begin position="68"/>
        <end position="88"/>
    </location>
</feature>
<feature type="compositionally biased region" description="Pro residues" evidence="1">
    <location>
        <begin position="79"/>
        <end position="88"/>
    </location>
</feature>
<feature type="chain" id="PRO_5046732266" evidence="2">
    <location>
        <begin position="26"/>
        <end position="88"/>
    </location>
</feature>
<dbReference type="EMBL" id="BPQV01000001">
    <property type="protein sequence ID" value="GJE25311.1"/>
    <property type="molecule type" value="Genomic_DNA"/>
</dbReference>
<name>A0ABQ4T4Z5_METOR</name>
<keyword evidence="4" id="KW-1185">Reference proteome</keyword>
<reference evidence="3" key="1">
    <citation type="journal article" date="2021" name="Front. Microbiol.">
        <title>Comprehensive Comparative Genomics and Phenotyping of Methylobacterium Species.</title>
        <authorList>
            <person name="Alessa O."/>
            <person name="Ogura Y."/>
            <person name="Fujitani Y."/>
            <person name="Takami H."/>
            <person name="Hayashi T."/>
            <person name="Sahin N."/>
            <person name="Tani A."/>
        </authorList>
    </citation>
    <scope>NUCLEOTIDE SEQUENCE</scope>
    <source>
        <strain evidence="3">NBRC 15689</strain>
    </source>
</reference>
<feature type="signal peptide" evidence="2">
    <location>
        <begin position="1"/>
        <end position="25"/>
    </location>
</feature>